<dbReference type="Pfam" id="PF20945">
    <property type="entry name" value="RMP1"/>
    <property type="match status" value="1"/>
</dbReference>
<evidence type="ECO:0000313" key="4">
    <source>
        <dbReference type="Proteomes" id="UP001152049"/>
    </source>
</evidence>
<dbReference type="Proteomes" id="UP001152049">
    <property type="component" value="Unassembled WGS sequence"/>
</dbReference>
<feature type="compositionally biased region" description="Basic and acidic residues" evidence="1">
    <location>
        <begin position="194"/>
        <end position="207"/>
    </location>
</feature>
<sequence length="248" mass="27162">MTTPPDPALLTSTNESLATLLPILNGFAHRHKNQHSSSHWWSSFSLLRRAARNLADDLASRTPTASKTKSGDAKRDNHPALARAKWMKRHVVPRAFVTFSQLAADNQHAPLGLLLLSVLARINTLLSHLVPAEYSHETSTPAIAKPEYSQTDLPSAPHTSATGVEASSSGVDMGVAISRDELVSSRKTKMKPLLKSEMRLKEATSKERKPRVLHTDTHKSSLKEDTKDRPKKKKKKGGDALSSLFGSL</sequence>
<dbReference type="GO" id="GO:0042134">
    <property type="term" value="F:rRNA primary transcript binding"/>
    <property type="evidence" value="ECO:0007669"/>
    <property type="project" value="InterPro"/>
</dbReference>
<feature type="region of interest" description="Disordered" evidence="1">
    <location>
        <begin position="57"/>
        <end position="78"/>
    </location>
</feature>
<dbReference type="GO" id="GO:0000466">
    <property type="term" value="P:maturation of 5.8S rRNA from tricistronic rRNA transcript (SSU-rRNA, 5.8S rRNA, LSU-rRNA)"/>
    <property type="evidence" value="ECO:0007669"/>
    <property type="project" value="TreeGrafter"/>
</dbReference>
<dbReference type="GO" id="GO:0000294">
    <property type="term" value="P:nuclear-transcribed mRNA catabolic process, RNase MRP-dependent"/>
    <property type="evidence" value="ECO:0007669"/>
    <property type="project" value="TreeGrafter"/>
</dbReference>
<proteinExistence type="predicted"/>
<gene>
    <name evidence="3" type="primary">RMP1</name>
    <name evidence="3" type="ORF">NW762_007452</name>
</gene>
<evidence type="ECO:0000256" key="1">
    <source>
        <dbReference type="SAM" id="MobiDB-lite"/>
    </source>
</evidence>
<protein>
    <submittedName>
        <fullName evidence="3">RNase MRP subunit</fullName>
    </submittedName>
</protein>
<reference evidence="3" key="1">
    <citation type="submission" date="2022-09" db="EMBL/GenBank/DDBJ databases">
        <title>Fusarium specimens isolated from Avocado Roots.</title>
        <authorList>
            <person name="Stajich J."/>
            <person name="Roper C."/>
            <person name="Heimlech-Rivalta G."/>
        </authorList>
    </citation>
    <scope>NUCLEOTIDE SEQUENCE</scope>
    <source>
        <strain evidence="3">CF00136</strain>
    </source>
</reference>
<feature type="compositionally biased region" description="Basic and acidic residues" evidence="1">
    <location>
        <begin position="213"/>
        <end position="228"/>
    </location>
</feature>
<dbReference type="GO" id="GO:0000172">
    <property type="term" value="C:ribonuclease MRP complex"/>
    <property type="evidence" value="ECO:0007669"/>
    <property type="project" value="InterPro"/>
</dbReference>
<feature type="domain" description="RNase MRP protein 1 RNA binding" evidence="2">
    <location>
        <begin position="23"/>
        <end position="121"/>
    </location>
</feature>
<dbReference type="InterPro" id="IPR047205">
    <property type="entry name" value="RMP1"/>
</dbReference>
<accession>A0A9W8VGV3</accession>
<keyword evidence="4" id="KW-1185">Reference proteome</keyword>
<comment type="caution">
    <text evidence="3">The sequence shown here is derived from an EMBL/GenBank/DDBJ whole genome shotgun (WGS) entry which is preliminary data.</text>
</comment>
<dbReference type="AlphaFoldDB" id="A0A9W8VGV3"/>
<dbReference type="EMBL" id="JAOQAZ010000013">
    <property type="protein sequence ID" value="KAJ4260708.1"/>
    <property type="molecule type" value="Genomic_DNA"/>
</dbReference>
<feature type="compositionally biased region" description="Polar residues" evidence="1">
    <location>
        <begin position="148"/>
        <end position="169"/>
    </location>
</feature>
<feature type="compositionally biased region" description="Basic and acidic residues" evidence="1">
    <location>
        <begin position="69"/>
        <end position="78"/>
    </location>
</feature>
<dbReference type="PANTHER" id="PTHR37792:SF1">
    <property type="entry name" value="RIBONUCLEASE MRP PROTEIN SUBUNIT RMP1"/>
    <property type="match status" value="1"/>
</dbReference>
<evidence type="ECO:0000259" key="2">
    <source>
        <dbReference type="Pfam" id="PF20945"/>
    </source>
</evidence>
<evidence type="ECO:0000313" key="3">
    <source>
        <dbReference type="EMBL" id="KAJ4260708.1"/>
    </source>
</evidence>
<dbReference type="InterPro" id="IPR047204">
    <property type="entry name" value="RMP1_RBD"/>
</dbReference>
<dbReference type="OrthoDB" id="5414547at2759"/>
<feature type="region of interest" description="Disordered" evidence="1">
    <location>
        <begin position="136"/>
        <end position="169"/>
    </location>
</feature>
<dbReference type="PANTHER" id="PTHR37792">
    <property type="entry name" value="RIBONUCLEASE MRP PROTEIN SUBUNIT RMP1"/>
    <property type="match status" value="1"/>
</dbReference>
<feature type="region of interest" description="Disordered" evidence="1">
    <location>
        <begin position="187"/>
        <end position="248"/>
    </location>
</feature>
<organism evidence="3 4">
    <name type="scientific">Fusarium torreyae</name>
    <dbReference type="NCBI Taxonomy" id="1237075"/>
    <lineage>
        <taxon>Eukaryota</taxon>
        <taxon>Fungi</taxon>
        <taxon>Dikarya</taxon>
        <taxon>Ascomycota</taxon>
        <taxon>Pezizomycotina</taxon>
        <taxon>Sordariomycetes</taxon>
        <taxon>Hypocreomycetidae</taxon>
        <taxon>Hypocreales</taxon>
        <taxon>Nectriaceae</taxon>
        <taxon>Fusarium</taxon>
    </lineage>
</organism>
<name>A0A9W8VGV3_9HYPO</name>